<reference evidence="2" key="1">
    <citation type="submission" date="2023-06" db="EMBL/GenBank/DDBJ databases">
        <title>Genome-scale phylogeny and comparative genomics of the fungal order Sordariales.</title>
        <authorList>
            <consortium name="Lawrence Berkeley National Laboratory"/>
            <person name="Hensen N."/>
            <person name="Bonometti L."/>
            <person name="Westerberg I."/>
            <person name="Brannstrom I.O."/>
            <person name="Guillou S."/>
            <person name="Cros-Aarteil S."/>
            <person name="Calhoun S."/>
            <person name="Haridas S."/>
            <person name="Kuo A."/>
            <person name="Mondo S."/>
            <person name="Pangilinan J."/>
            <person name="Riley R."/>
            <person name="Labutti K."/>
            <person name="Andreopoulos B."/>
            <person name="Lipzen A."/>
            <person name="Chen C."/>
            <person name="Yanf M."/>
            <person name="Daum C."/>
            <person name="Ng V."/>
            <person name="Clum A."/>
            <person name="Steindorff A."/>
            <person name="Ohm R."/>
            <person name="Martin F."/>
            <person name="Silar P."/>
            <person name="Natvig D."/>
            <person name="Lalanne C."/>
            <person name="Gautier V."/>
            <person name="Ament-Velasquez S.L."/>
            <person name="Kruys A."/>
            <person name="Hutchinson M.I."/>
            <person name="Powell A.J."/>
            <person name="Barry K."/>
            <person name="Miller A.N."/>
            <person name="Grigoriev I.V."/>
            <person name="Debuchy R."/>
            <person name="Gladieux P."/>
            <person name="Thoren M.H."/>
            <person name="Johannesson H."/>
        </authorList>
    </citation>
    <scope>NUCLEOTIDE SEQUENCE</scope>
    <source>
        <strain evidence="2">SMH4607-1</strain>
    </source>
</reference>
<feature type="compositionally biased region" description="Basic and acidic residues" evidence="1">
    <location>
        <begin position="22"/>
        <end position="34"/>
    </location>
</feature>
<feature type="compositionally biased region" description="Polar residues" evidence="1">
    <location>
        <begin position="197"/>
        <end position="208"/>
    </location>
</feature>
<accession>A0AA40B8X8</accession>
<evidence type="ECO:0000256" key="1">
    <source>
        <dbReference type="SAM" id="MobiDB-lite"/>
    </source>
</evidence>
<name>A0AA40B8X8_9PEZI</name>
<protein>
    <submittedName>
        <fullName evidence="2">Uncharacterized protein</fullName>
    </submittedName>
</protein>
<organism evidence="2 3">
    <name type="scientific">Lasiosphaeris hirsuta</name>
    <dbReference type="NCBI Taxonomy" id="260670"/>
    <lineage>
        <taxon>Eukaryota</taxon>
        <taxon>Fungi</taxon>
        <taxon>Dikarya</taxon>
        <taxon>Ascomycota</taxon>
        <taxon>Pezizomycotina</taxon>
        <taxon>Sordariomycetes</taxon>
        <taxon>Sordariomycetidae</taxon>
        <taxon>Sordariales</taxon>
        <taxon>Lasiosphaeriaceae</taxon>
        <taxon>Lasiosphaeris</taxon>
    </lineage>
</organism>
<dbReference type="EMBL" id="JAUKUA010000001">
    <property type="protein sequence ID" value="KAK0729683.1"/>
    <property type="molecule type" value="Genomic_DNA"/>
</dbReference>
<sequence>MDRPFLENMFRYDNFRTPTAAERGEGRPPEDKAANHSGLSATERTPDLQSRTIDPVPQYSPLKQNDDRAVSPMTEQEKAIFAGIRMPVPTIRSGNLPPPSGSAVGLGIGDKRNTTFVGESDRVASEDTLASSHITVKGLTNLASYPNPMQAAAQKTLARARAANLAAFGRVDNTTNSLPSNNLGYVPPHFGRDRVTGTASTAAGTPQPLTAGPPGQRQFRPSTFDAAIRALSLDPENSPLESSPSTSGFQLNSDSISTYSHPFTGEDSGPFGGVRRLALDAQTAFFNPHASASRGPPSPAFSNAHSRPFTMAPAANTEDKEKRAIRDTLPADRIRQYFPKEFPPDYSGRHNPVADNWYEKYPLSERRFSQTSSEAISERQRKINWAFYAGTEGLTKNTDRVARDHDNRCLKNKIGVIGEGRERFKISSNDKRGDDGKPNLPHLSVEDAIRMDYRLHVEPLLNMAFATLLKYKEPASADLTDLTPRSNFTEVDPAWVDDSEEGNSSFFEKPKPEQPKRKRVVKRVRRGY</sequence>
<feature type="compositionally biased region" description="Basic residues" evidence="1">
    <location>
        <begin position="516"/>
        <end position="528"/>
    </location>
</feature>
<feature type="compositionally biased region" description="Polar residues" evidence="1">
    <location>
        <begin position="37"/>
        <end position="52"/>
    </location>
</feature>
<proteinExistence type="predicted"/>
<evidence type="ECO:0000313" key="3">
    <source>
        <dbReference type="Proteomes" id="UP001172102"/>
    </source>
</evidence>
<feature type="region of interest" description="Disordered" evidence="1">
    <location>
        <begin position="288"/>
        <end position="307"/>
    </location>
</feature>
<gene>
    <name evidence="2" type="ORF">B0H67DRAFT_638275</name>
</gene>
<comment type="caution">
    <text evidence="2">The sequence shown here is derived from an EMBL/GenBank/DDBJ whole genome shotgun (WGS) entry which is preliminary data.</text>
</comment>
<evidence type="ECO:0000313" key="2">
    <source>
        <dbReference type="EMBL" id="KAK0729683.1"/>
    </source>
</evidence>
<keyword evidence="3" id="KW-1185">Reference proteome</keyword>
<feature type="region of interest" description="Disordered" evidence="1">
    <location>
        <begin position="490"/>
        <end position="528"/>
    </location>
</feature>
<dbReference type="Proteomes" id="UP001172102">
    <property type="component" value="Unassembled WGS sequence"/>
</dbReference>
<feature type="region of interest" description="Disordered" evidence="1">
    <location>
        <begin position="191"/>
        <end position="220"/>
    </location>
</feature>
<feature type="region of interest" description="Disordered" evidence="1">
    <location>
        <begin position="1"/>
        <end position="71"/>
    </location>
</feature>
<dbReference type="AlphaFoldDB" id="A0AA40B8X8"/>